<evidence type="ECO:0000259" key="2">
    <source>
        <dbReference type="SMART" id="SM00487"/>
    </source>
</evidence>
<dbReference type="eggNOG" id="COG0210">
    <property type="taxonomic scope" value="Bacteria"/>
</dbReference>
<dbReference type="KEGG" id="sapi:SAPIS_v1c02360"/>
<dbReference type="PANTHER" id="PTHR11070:SF66">
    <property type="entry name" value="UVRD-LIKE HELICASE C-TERMINAL DOMAIN-CONTAINING PROTEIN"/>
    <property type="match status" value="1"/>
</dbReference>
<dbReference type="GO" id="GO:0043138">
    <property type="term" value="F:3'-5' DNA helicase activity"/>
    <property type="evidence" value="ECO:0007669"/>
    <property type="project" value="TreeGrafter"/>
</dbReference>
<organism evidence="3 4">
    <name type="scientific">Spiroplasma apis B31</name>
    <dbReference type="NCBI Taxonomy" id="1276258"/>
    <lineage>
        <taxon>Bacteria</taxon>
        <taxon>Bacillati</taxon>
        <taxon>Mycoplasmatota</taxon>
        <taxon>Mollicutes</taxon>
        <taxon>Entomoplasmatales</taxon>
        <taxon>Spiroplasmataceae</taxon>
        <taxon>Spiroplasma</taxon>
    </lineage>
</organism>
<dbReference type="GO" id="GO:0004527">
    <property type="term" value="F:exonuclease activity"/>
    <property type="evidence" value="ECO:0007669"/>
    <property type="project" value="UniProtKB-ARBA"/>
</dbReference>
<dbReference type="RefSeq" id="WP_023789016.1">
    <property type="nucleotide sequence ID" value="NC_022998.1"/>
</dbReference>
<dbReference type="SUPFAM" id="SSF52540">
    <property type="entry name" value="P-loop containing nucleoside triphosphate hydrolases"/>
    <property type="match status" value="1"/>
</dbReference>
<dbReference type="HOGENOM" id="CLU_309473_0_0_14"/>
<dbReference type="GO" id="GO:0000725">
    <property type="term" value="P:recombinational repair"/>
    <property type="evidence" value="ECO:0007669"/>
    <property type="project" value="TreeGrafter"/>
</dbReference>
<dbReference type="Pfam" id="PF00929">
    <property type="entry name" value="RNase_T"/>
    <property type="match status" value="1"/>
</dbReference>
<dbReference type="InterPro" id="IPR012337">
    <property type="entry name" value="RNaseH-like_sf"/>
</dbReference>
<dbReference type="SMART" id="SM00487">
    <property type="entry name" value="DEXDc"/>
    <property type="match status" value="1"/>
</dbReference>
<name>V5RHE6_SPIAP</name>
<protein>
    <submittedName>
        <fullName evidence="3">Uncharacterized protein</fullName>
    </submittedName>
</protein>
<dbReference type="Gene3D" id="3.40.50.300">
    <property type="entry name" value="P-loop containing nucleotide triphosphate hydrolases"/>
    <property type="match status" value="2"/>
</dbReference>
<dbReference type="STRING" id="1276258.SAPIS_v1c02360"/>
<dbReference type="InterPro" id="IPR027417">
    <property type="entry name" value="P-loop_NTPase"/>
</dbReference>
<dbReference type="PATRIC" id="fig|1276258.3.peg.230"/>
<dbReference type="SUPFAM" id="SSF53098">
    <property type="entry name" value="Ribonuclease H-like"/>
    <property type="match status" value="1"/>
</dbReference>
<evidence type="ECO:0000259" key="1">
    <source>
        <dbReference type="SMART" id="SM00479"/>
    </source>
</evidence>
<dbReference type="Proteomes" id="UP000018550">
    <property type="component" value="Chromosome"/>
</dbReference>
<dbReference type="eggNOG" id="COG0847">
    <property type="taxonomic scope" value="Bacteria"/>
</dbReference>
<reference evidence="3 4" key="1">
    <citation type="journal article" date="2014" name="Genome Announc.">
        <title>Complete Genome Sequence of Spiroplasma apis B31T (ATCC 33834), a Bacterium Associated with May Disease of Honeybees (Apis mellifera).</title>
        <authorList>
            <person name="Ku C."/>
            <person name="Lo W.S."/>
            <person name="Chen L.L."/>
            <person name="Kuo C.H."/>
        </authorList>
    </citation>
    <scope>NUCLEOTIDE SEQUENCE [LARGE SCALE GENOMIC DNA]</scope>
    <source>
        <strain evidence="3">B31</strain>
    </source>
</reference>
<dbReference type="Pfam" id="PF13245">
    <property type="entry name" value="AAA_19"/>
    <property type="match status" value="1"/>
</dbReference>
<dbReference type="GO" id="GO:0005524">
    <property type="term" value="F:ATP binding"/>
    <property type="evidence" value="ECO:0007669"/>
    <property type="project" value="InterPro"/>
</dbReference>
<accession>V5RHE6</accession>
<dbReference type="GO" id="GO:0003677">
    <property type="term" value="F:DNA binding"/>
    <property type="evidence" value="ECO:0007669"/>
    <property type="project" value="InterPro"/>
</dbReference>
<dbReference type="InterPro" id="IPR036397">
    <property type="entry name" value="RNaseH_sf"/>
</dbReference>
<gene>
    <name evidence="3" type="ORF">SAPIS_v1c02360</name>
</gene>
<feature type="domain" description="Exonuclease" evidence="1">
    <location>
        <begin position="734"/>
        <end position="907"/>
    </location>
</feature>
<sequence>MNHNPSEEQKAIIENLKNHYNITVEAVAGSGKTTTCLLIAKSFKEKEVLILTYNKRLADETKEKINLWNLKNVKVRTFHSFMGYWFNTLCDDDLKLAKIKSDSKPIRTDGEKSDIIILDEVQDMTPLIYEPLMKILKTKFSHSLICVLGDSKQSIYGFKNSNPNFLINAEYAFKEINDYEWKEMSLSESFRITKECANFINEVYYNEKIINSNKKIDGSFNYLVTNAFDTNSLYNYLKPIFDKYNDEDIFILSNSVKSSRNPLGNFATFLSNKGHLIYKPFSDEENIVDNELMNKIVFSSIHQAKGRERKVAIIFDFDNSYFSHYDKYSDHKKPTNLHYVALTRSSEKTIVINHFSNQAFKFLNFNNLKEYIQYNISEQDKETWNKNNNLEFEPSFKNDVTEKSVSTLLSFLPIEHFNKELEKFDIKKIKYNTRYSLEHIPNSKKFVQNNKEYYENLTVFNGVYFPLYYVYKVKKLDNIINNIKSIVNSAHSELPKFDFLKEKKEWIMQVIEEYEKKKINILKLVLLMFAIDNQDFSRLNQIQEIDWISKKDNQTAMKIFKGLLSNKCEFEYNISLKHKDGITYSGRIDCVDYQNKTIWEFKFIEEILPIHRLQLILYKTIIYLDEQLREKFKDFKYCLFNLKKSEIEYINYIEPKLVSLFNKIIKIQKNKNSLNNKQDDFEIYINEVISRLQTKVFHKLVNKKTRFDINLSFSKQFKNHKELMKEMIKTSEDKYVIIDFETVNNMYGVIQFAMIVVENGKIVKSFNEWLKPSPWWFDEFIINSVRDEENQLSIEEIQEWSLQFKDKLTLKQYFKNIKDYFNGDYVVYAHNAAFDVSSVIKNQLRINKDFIFVCTVQLFKKLLPNLENHKLNTIANHFNIKFNHHDAYADVMVIYDILQANSVSMKEWTMLAIERGMKLRVYLKETVFLNVNGHLKYFQDKCIKNKKRITKT</sequence>
<dbReference type="InterPro" id="IPR014001">
    <property type="entry name" value="Helicase_ATP-bd"/>
</dbReference>
<proteinExistence type="predicted"/>
<evidence type="ECO:0000313" key="4">
    <source>
        <dbReference type="Proteomes" id="UP000018550"/>
    </source>
</evidence>
<dbReference type="EMBL" id="CP006682">
    <property type="protein sequence ID" value="AHB36082.1"/>
    <property type="molecule type" value="Genomic_DNA"/>
</dbReference>
<dbReference type="PANTHER" id="PTHR11070">
    <property type="entry name" value="UVRD / RECB / PCRA DNA HELICASE FAMILY MEMBER"/>
    <property type="match status" value="1"/>
</dbReference>
<dbReference type="SMART" id="SM00479">
    <property type="entry name" value="EXOIII"/>
    <property type="match status" value="1"/>
</dbReference>
<dbReference type="Gene3D" id="3.30.420.10">
    <property type="entry name" value="Ribonuclease H-like superfamily/Ribonuclease H"/>
    <property type="match status" value="1"/>
</dbReference>
<dbReference type="InterPro" id="IPR013520">
    <property type="entry name" value="Ribonucl_H"/>
</dbReference>
<dbReference type="OrthoDB" id="387566at2"/>
<keyword evidence="4" id="KW-1185">Reference proteome</keyword>
<evidence type="ECO:0000313" key="3">
    <source>
        <dbReference type="EMBL" id="AHB36082.1"/>
    </source>
</evidence>
<dbReference type="AlphaFoldDB" id="V5RHE6"/>
<feature type="domain" description="Helicase ATP-binding" evidence="2">
    <location>
        <begin position="1"/>
        <end position="179"/>
    </location>
</feature>
<dbReference type="InterPro" id="IPR000212">
    <property type="entry name" value="DNA_helicase_UvrD/REP"/>
</dbReference>